<dbReference type="InParanoid" id="A0A0G4FYM5"/>
<protein>
    <recommendedName>
        <fullName evidence="8">Nucleotide-diphospho-sugar transferase domain-containing protein</fullName>
    </recommendedName>
</protein>
<dbReference type="PANTHER" id="PTHR31306">
    <property type="entry name" value="ALPHA-1,6-MANNOSYLTRANSFERASE MNN11-RELATED"/>
    <property type="match status" value="1"/>
</dbReference>
<evidence type="ECO:0000256" key="4">
    <source>
        <dbReference type="SAM" id="MobiDB-lite"/>
    </source>
</evidence>
<dbReference type="GO" id="GO:0016757">
    <property type="term" value="F:glycosyltransferase activity"/>
    <property type="evidence" value="ECO:0007669"/>
    <property type="project" value="UniProtKB-KW"/>
</dbReference>
<keyword evidence="3" id="KW-0808">Transferase</keyword>
<evidence type="ECO:0000313" key="6">
    <source>
        <dbReference type="EMBL" id="CEM20318.1"/>
    </source>
</evidence>
<keyword evidence="2" id="KW-0328">Glycosyltransferase</keyword>
<dbReference type="GO" id="GO:0006487">
    <property type="term" value="P:protein N-linked glycosylation"/>
    <property type="evidence" value="ECO:0007669"/>
    <property type="project" value="TreeGrafter"/>
</dbReference>
<feature type="compositionally biased region" description="Low complexity" evidence="4">
    <location>
        <begin position="444"/>
        <end position="456"/>
    </location>
</feature>
<dbReference type="PhylomeDB" id="A0A0G4FYM5"/>
<accession>A0A0G4FYM5</accession>
<dbReference type="Proteomes" id="UP000041254">
    <property type="component" value="Unassembled WGS sequence"/>
</dbReference>
<evidence type="ECO:0000256" key="2">
    <source>
        <dbReference type="ARBA" id="ARBA00022676"/>
    </source>
</evidence>
<gene>
    <name evidence="6" type="ORF">Vbra_16436</name>
</gene>
<keyword evidence="5" id="KW-1133">Transmembrane helix</keyword>
<keyword evidence="5" id="KW-0812">Transmembrane</keyword>
<dbReference type="OrthoDB" id="344256at2759"/>
<organism evidence="6 7">
    <name type="scientific">Vitrella brassicaformis (strain CCMP3155)</name>
    <dbReference type="NCBI Taxonomy" id="1169540"/>
    <lineage>
        <taxon>Eukaryota</taxon>
        <taxon>Sar</taxon>
        <taxon>Alveolata</taxon>
        <taxon>Colpodellida</taxon>
        <taxon>Vitrellaceae</taxon>
        <taxon>Vitrella</taxon>
    </lineage>
</organism>
<dbReference type="PANTHER" id="PTHR31306:SF4">
    <property type="entry name" value="ALPHA-1,2-GALACTOSYLTRANSFERASE"/>
    <property type="match status" value="1"/>
</dbReference>
<dbReference type="InterPro" id="IPR029044">
    <property type="entry name" value="Nucleotide-diphossugar_trans"/>
</dbReference>
<sequence>MVSMWPRVCHTWSWMWLKRHPKKNGSNEQLDCSDDDPPSPLLRLPPIRSSGAPFLLFIPLACFALMLLSWKLSFHPGHAAFYRRSGDVRDDWAISEAVMEDWLPSWVRPEDFNFETLYEPPGGDCSILLLTAGDAKISIAEKLDLNRKAFAARHGYCFKHFECRPDYDKEPCKHPHFWRYVALWVLFGSRGPQHLRPSEGEGVEWVMYLDLDTMFTNFDKRVEDLTERYTTDRTGLIIAADLKCYQPLYPVNNGVMLFRNTAFARMLAYHVLVKQDYRGQLLLAENNIYQARGLKDQPILTHVLANDTHIRHIDPDAIRAVCNVTAERHQDLQGLLQQTPFVSVLANREMNSFRRSTIHFRKDRPEGHWRPGDMVAHLSGLTPMRPAMRDKFLKEVCDLSPPEVCPFVITLNETEVRLAEEDMWKERRRKEEKEAREAERARARAAMVEQQEQARA</sequence>
<evidence type="ECO:0000313" key="7">
    <source>
        <dbReference type="Proteomes" id="UP000041254"/>
    </source>
</evidence>
<evidence type="ECO:0000256" key="3">
    <source>
        <dbReference type="ARBA" id="ARBA00022679"/>
    </source>
</evidence>
<reference evidence="6 7" key="1">
    <citation type="submission" date="2014-11" db="EMBL/GenBank/DDBJ databases">
        <authorList>
            <person name="Zhu J."/>
            <person name="Qi W."/>
            <person name="Song R."/>
        </authorList>
    </citation>
    <scope>NUCLEOTIDE SEQUENCE [LARGE SCALE GENOMIC DNA]</scope>
</reference>
<dbReference type="AlphaFoldDB" id="A0A0G4FYM5"/>
<feature type="transmembrane region" description="Helical" evidence="5">
    <location>
        <begin position="54"/>
        <end position="74"/>
    </location>
</feature>
<dbReference type="GO" id="GO:0000139">
    <property type="term" value="C:Golgi membrane"/>
    <property type="evidence" value="ECO:0007669"/>
    <property type="project" value="TreeGrafter"/>
</dbReference>
<dbReference type="Gene3D" id="3.90.550.10">
    <property type="entry name" value="Spore Coat Polysaccharide Biosynthesis Protein SpsA, Chain A"/>
    <property type="match status" value="1"/>
</dbReference>
<dbReference type="EMBL" id="CDMY01000524">
    <property type="protein sequence ID" value="CEM20318.1"/>
    <property type="molecule type" value="Genomic_DNA"/>
</dbReference>
<keyword evidence="7" id="KW-1185">Reference proteome</keyword>
<feature type="region of interest" description="Disordered" evidence="4">
    <location>
        <begin position="426"/>
        <end position="456"/>
    </location>
</feature>
<evidence type="ECO:0008006" key="8">
    <source>
        <dbReference type="Google" id="ProtNLM"/>
    </source>
</evidence>
<evidence type="ECO:0000256" key="1">
    <source>
        <dbReference type="ARBA" id="ARBA00005664"/>
    </source>
</evidence>
<comment type="similarity">
    <text evidence="1">Belongs to the glycosyltransferase 34 family.</text>
</comment>
<evidence type="ECO:0000256" key="5">
    <source>
        <dbReference type="SAM" id="Phobius"/>
    </source>
</evidence>
<keyword evidence="5" id="KW-0472">Membrane</keyword>
<dbReference type="VEuPathDB" id="CryptoDB:Vbra_16436"/>
<feature type="compositionally biased region" description="Basic and acidic residues" evidence="4">
    <location>
        <begin position="426"/>
        <end position="442"/>
    </location>
</feature>
<proteinExistence type="inferred from homology"/>
<dbReference type="InterPro" id="IPR008630">
    <property type="entry name" value="Glyco_trans_34"/>
</dbReference>
<name>A0A0G4FYM5_VITBC</name>